<dbReference type="PANTHER" id="PTHR15503">
    <property type="entry name" value="LDOC1 RELATED"/>
    <property type="match status" value="1"/>
</dbReference>
<organism evidence="3 4">
    <name type="scientific">Austropuccinia psidii MF-1</name>
    <dbReference type="NCBI Taxonomy" id="1389203"/>
    <lineage>
        <taxon>Eukaryota</taxon>
        <taxon>Fungi</taxon>
        <taxon>Dikarya</taxon>
        <taxon>Basidiomycota</taxon>
        <taxon>Pucciniomycotina</taxon>
        <taxon>Pucciniomycetes</taxon>
        <taxon>Pucciniales</taxon>
        <taxon>Sphaerophragmiaceae</taxon>
        <taxon>Austropuccinia</taxon>
    </lineage>
</organism>
<dbReference type="Gene3D" id="3.30.70.270">
    <property type="match status" value="1"/>
</dbReference>
<evidence type="ECO:0000313" key="4">
    <source>
        <dbReference type="Proteomes" id="UP000765509"/>
    </source>
</evidence>
<dbReference type="Proteomes" id="UP000765509">
    <property type="component" value="Unassembled WGS sequence"/>
</dbReference>
<feature type="compositionally biased region" description="Basic and acidic residues" evidence="1">
    <location>
        <begin position="1"/>
        <end position="11"/>
    </location>
</feature>
<feature type="domain" description="Ty3 transposon capsid-like protein" evidence="2">
    <location>
        <begin position="72"/>
        <end position="238"/>
    </location>
</feature>
<gene>
    <name evidence="3" type="ORF">O181_032916</name>
</gene>
<dbReference type="InterPro" id="IPR032567">
    <property type="entry name" value="RTL1-rel"/>
</dbReference>
<dbReference type="Pfam" id="PF19259">
    <property type="entry name" value="Ty3_capsid"/>
    <property type="match status" value="1"/>
</dbReference>
<dbReference type="Gene3D" id="3.10.10.10">
    <property type="entry name" value="HIV Type 1 Reverse Transcriptase, subunit A, domain 1"/>
    <property type="match status" value="1"/>
</dbReference>
<accession>A0A9Q3CXQ9</accession>
<comment type="caution">
    <text evidence="3">The sequence shown here is derived from an EMBL/GenBank/DDBJ whole genome shotgun (WGS) entry which is preliminary data.</text>
</comment>
<dbReference type="OrthoDB" id="2438556at2759"/>
<dbReference type="InterPro" id="IPR045358">
    <property type="entry name" value="Ty3_capsid"/>
</dbReference>
<name>A0A9Q3CXQ9_9BASI</name>
<dbReference type="EMBL" id="AVOT02011959">
    <property type="protein sequence ID" value="MBW0493201.1"/>
    <property type="molecule type" value="Genomic_DNA"/>
</dbReference>
<dbReference type="AlphaFoldDB" id="A0A9Q3CXQ9"/>
<feature type="region of interest" description="Disordered" evidence="1">
    <location>
        <begin position="1"/>
        <end position="31"/>
    </location>
</feature>
<keyword evidence="4" id="KW-1185">Reference proteome</keyword>
<protein>
    <recommendedName>
        <fullName evidence="2">Ty3 transposon capsid-like protein domain-containing protein</fullName>
    </recommendedName>
</protein>
<proteinExistence type="predicted"/>
<dbReference type="InterPro" id="IPR043128">
    <property type="entry name" value="Rev_trsase/Diguanyl_cyclase"/>
</dbReference>
<evidence type="ECO:0000256" key="1">
    <source>
        <dbReference type="SAM" id="MobiDB-lite"/>
    </source>
</evidence>
<dbReference type="InterPro" id="IPR043502">
    <property type="entry name" value="DNA/RNA_pol_sf"/>
</dbReference>
<reference evidence="3" key="1">
    <citation type="submission" date="2021-03" db="EMBL/GenBank/DDBJ databases">
        <title>Draft genome sequence of rust myrtle Austropuccinia psidii MF-1, a brazilian biotype.</title>
        <authorList>
            <person name="Quecine M.C."/>
            <person name="Pachon D.M.R."/>
            <person name="Bonatelli M.L."/>
            <person name="Correr F.H."/>
            <person name="Franceschini L.M."/>
            <person name="Leite T.F."/>
            <person name="Margarido G.R.A."/>
            <person name="Almeida C.A."/>
            <person name="Ferrarezi J.A."/>
            <person name="Labate C.A."/>
        </authorList>
    </citation>
    <scope>NUCLEOTIDE SEQUENCE</scope>
    <source>
        <strain evidence="3">MF-1</strain>
    </source>
</reference>
<evidence type="ECO:0000259" key="2">
    <source>
        <dbReference type="Pfam" id="PF19259"/>
    </source>
</evidence>
<evidence type="ECO:0000313" key="3">
    <source>
        <dbReference type="EMBL" id="MBW0493201.1"/>
    </source>
</evidence>
<dbReference type="SUPFAM" id="SSF56672">
    <property type="entry name" value="DNA/RNA polymerases"/>
    <property type="match status" value="1"/>
</dbReference>
<dbReference type="PANTHER" id="PTHR15503:SF22">
    <property type="entry name" value="TRANSPOSON TY3-I GAG POLYPROTEIN"/>
    <property type="match status" value="1"/>
</dbReference>
<feature type="compositionally biased region" description="Acidic residues" evidence="1">
    <location>
        <begin position="12"/>
        <end position="31"/>
    </location>
</feature>
<sequence length="466" mass="52635">MSEGARARLGEVEDEEGEDSVEEEDSGETEVEDALQMLQSLLKIMEQMATIMGNISQEAAPRDNYKAPALKTASMKEPDPFDGTQAHKLKGFIQSCQCMFHNDPENFFSDRKKVLYSTSFLTGRAEKWIEPYLSNISNEDPSYLLNNWQLFETQLFTLSGYPNEVRKAEQELYSLRMKESGHVSLYIADFRSLISIIGYWGERAYIHVYRRGLASRILDRLASYPGSFDTVQELMDINLELDASNSLATAVNGAALVDELETPSLPSSVHITSIMPSQSLLKSRNEVFKEIKDVAISSLHLFQGDMDLPPLSFHVSLEEHWDEEEEPEEIEAVLRVVPPAYHQYLDVFSKVKAEKLPPHCACDHHIKLEGLLPPVGVIYSLSNQDPETLRAYISENVEKGFIRPSSTSTGAPVLCVKKKDGGLHLCIDYHKLNAVTRKNRYLVPPMNQLLTIVVFHTNYTNLKLTK</sequence>